<dbReference type="AlphaFoldDB" id="A0AAV9VG96"/>
<dbReference type="EMBL" id="JAVHNS010000003">
    <property type="protein sequence ID" value="KAK6360987.1"/>
    <property type="molecule type" value="Genomic_DNA"/>
</dbReference>
<reference evidence="1 2" key="1">
    <citation type="submission" date="2019-10" db="EMBL/GenBank/DDBJ databases">
        <authorList>
            <person name="Palmer J.M."/>
        </authorList>
    </citation>
    <scope>NUCLEOTIDE SEQUENCE [LARGE SCALE GENOMIC DNA]</scope>
    <source>
        <strain evidence="1 2">TWF730</strain>
    </source>
</reference>
<protein>
    <submittedName>
        <fullName evidence="1">Uncharacterized protein</fullName>
    </submittedName>
</protein>
<proteinExistence type="predicted"/>
<keyword evidence="2" id="KW-1185">Reference proteome</keyword>
<organism evidence="1 2">
    <name type="scientific">Orbilia blumenaviensis</name>
    <dbReference type="NCBI Taxonomy" id="1796055"/>
    <lineage>
        <taxon>Eukaryota</taxon>
        <taxon>Fungi</taxon>
        <taxon>Dikarya</taxon>
        <taxon>Ascomycota</taxon>
        <taxon>Pezizomycotina</taxon>
        <taxon>Orbiliomycetes</taxon>
        <taxon>Orbiliales</taxon>
        <taxon>Orbiliaceae</taxon>
        <taxon>Orbilia</taxon>
    </lineage>
</organism>
<sequence length="361" mass="41129">MLKRFQRKDGPCGVSFEIGPFPKYIDGGYDTKNLLLVSKKFSTDIKSAAHHIRLKIHSAISRSLTGVHSYSQQWTTGKLMPYARELIRSGRHIFAGYGHNTTATILSMPPEVAHEVTSIFLTAFVFSYNYPRNWGRIDDATDKSQFSVRFNELVGAFPNAKVLAVSCGSHGIRTQIQSRDHYLLNHITNVFHGVFGPAHKIKYLEMVYWGEGIRWERQNTSLMSRWSTDFWDDYIKRKGGVRLSAIELDGRGRYWSHHEHVSDTFVDLLVEGTVWRISDVGHPLEPTIDTPDFEDPFADLCATDIFTPTEAELEAQREPILWEERCWGKACDCGNNCDIYTRRVPAIPPDGTIRRPTCIAS</sequence>
<accession>A0AAV9VG96</accession>
<evidence type="ECO:0000313" key="1">
    <source>
        <dbReference type="EMBL" id="KAK6360987.1"/>
    </source>
</evidence>
<dbReference type="Proteomes" id="UP001373714">
    <property type="component" value="Unassembled WGS sequence"/>
</dbReference>
<gene>
    <name evidence="1" type="ORF">TWF730_007102</name>
</gene>
<comment type="caution">
    <text evidence="1">The sequence shown here is derived from an EMBL/GenBank/DDBJ whole genome shotgun (WGS) entry which is preliminary data.</text>
</comment>
<evidence type="ECO:0000313" key="2">
    <source>
        <dbReference type="Proteomes" id="UP001373714"/>
    </source>
</evidence>
<name>A0AAV9VG96_9PEZI</name>